<protein>
    <submittedName>
        <fullName evidence="1">Uncharacterized protein</fullName>
    </submittedName>
</protein>
<proteinExistence type="predicted"/>
<accession>A0ABP8EYX3</accession>
<sequence>MSIDDELNTELGRYGYKLDTSALQSGAYQVTRLDEYAGYSATFNDVEGVQTFLQRLAESDNLWCIHLDHGNVDVNRSTGEVTPRDGGPLFNLNDLHPDEWSGASDEAPRAISAAALMTGIKSVSSPILDRRMGDCGSSGSKGDSKPSFMRLIRVALSFIRR</sequence>
<dbReference type="Proteomes" id="UP001501417">
    <property type="component" value="Unassembled WGS sequence"/>
</dbReference>
<reference evidence="2" key="1">
    <citation type="journal article" date="2019" name="Int. J. Syst. Evol. Microbiol.">
        <title>The Global Catalogue of Microorganisms (GCM) 10K type strain sequencing project: providing services to taxonomists for standard genome sequencing and annotation.</title>
        <authorList>
            <consortium name="The Broad Institute Genomics Platform"/>
            <consortium name="The Broad Institute Genome Sequencing Center for Infectious Disease"/>
            <person name="Wu L."/>
            <person name="Ma J."/>
        </authorList>
    </citation>
    <scope>NUCLEOTIDE SEQUENCE [LARGE SCALE GENOMIC DNA]</scope>
    <source>
        <strain evidence="2">JCM 17782</strain>
    </source>
</reference>
<dbReference type="RefSeq" id="WP_264037060.1">
    <property type="nucleotide sequence ID" value="NZ_BAABGF010000039.1"/>
</dbReference>
<dbReference type="EMBL" id="BAABGF010000039">
    <property type="protein sequence ID" value="GAA4289804.1"/>
    <property type="molecule type" value="Genomic_DNA"/>
</dbReference>
<evidence type="ECO:0000313" key="1">
    <source>
        <dbReference type="EMBL" id="GAA4289804.1"/>
    </source>
</evidence>
<keyword evidence="2" id="KW-1185">Reference proteome</keyword>
<evidence type="ECO:0000313" key="2">
    <source>
        <dbReference type="Proteomes" id="UP001501417"/>
    </source>
</evidence>
<name>A0ABP8EYX3_9MYCO</name>
<gene>
    <name evidence="1" type="ORF">GCM10023161_33170</name>
</gene>
<organism evidence="1 2">
    <name type="scientific">Mycobacterium paraffinicum</name>
    <dbReference type="NCBI Taxonomy" id="53378"/>
    <lineage>
        <taxon>Bacteria</taxon>
        <taxon>Bacillati</taxon>
        <taxon>Actinomycetota</taxon>
        <taxon>Actinomycetes</taxon>
        <taxon>Mycobacteriales</taxon>
        <taxon>Mycobacteriaceae</taxon>
        <taxon>Mycobacterium</taxon>
    </lineage>
</organism>
<comment type="caution">
    <text evidence="1">The sequence shown here is derived from an EMBL/GenBank/DDBJ whole genome shotgun (WGS) entry which is preliminary data.</text>
</comment>